<sequence length="100" mass="11475">MVVAGTVLHDHSRTHAALRIQLPQRLRWEVFDHPTCSPNLASIDYHLSQHLKWFLSKQHFHSDERRLSQSGSESVYINGSHSIVTKVVLWMYGGTFQHAG</sequence>
<name>A0A4Y2GCE5_ARAVE</name>
<dbReference type="AlphaFoldDB" id="A0A4Y2GCE5"/>
<comment type="caution">
    <text evidence="1">The sequence shown here is derived from an EMBL/GenBank/DDBJ whole genome shotgun (WGS) entry which is preliminary data.</text>
</comment>
<dbReference type="GO" id="GO:0003676">
    <property type="term" value="F:nucleic acid binding"/>
    <property type="evidence" value="ECO:0007669"/>
    <property type="project" value="InterPro"/>
</dbReference>
<dbReference type="OrthoDB" id="6431382at2759"/>
<proteinExistence type="predicted"/>
<protein>
    <submittedName>
        <fullName evidence="1">Uncharacterized protein</fullName>
    </submittedName>
</protein>
<dbReference type="InterPro" id="IPR036397">
    <property type="entry name" value="RNaseH_sf"/>
</dbReference>
<reference evidence="1 2" key="1">
    <citation type="journal article" date="2019" name="Sci. Rep.">
        <title>Orb-weaving spider Araneus ventricosus genome elucidates the spidroin gene catalogue.</title>
        <authorList>
            <person name="Kono N."/>
            <person name="Nakamura H."/>
            <person name="Ohtoshi R."/>
            <person name="Moran D.A.P."/>
            <person name="Shinohara A."/>
            <person name="Yoshida Y."/>
            <person name="Fujiwara M."/>
            <person name="Mori M."/>
            <person name="Tomita M."/>
            <person name="Arakawa K."/>
        </authorList>
    </citation>
    <scope>NUCLEOTIDE SEQUENCE [LARGE SCALE GENOMIC DNA]</scope>
</reference>
<accession>A0A4Y2GCE5</accession>
<evidence type="ECO:0000313" key="2">
    <source>
        <dbReference type="Proteomes" id="UP000499080"/>
    </source>
</evidence>
<keyword evidence="2" id="KW-1185">Reference proteome</keyword>
<gene>
    <name evidence="1" type="ORF">AVEN_123873_1</name>
</gene>
<dbReference type="Proteomes" id="UP000499080">
    <property type="component" value="Unassembled WGS sequence"/>
</dbReference>
<dbReference type="EMBL" id="BGPR01001320">
    <property type="protein sequence ID" value="GBM51061.1"/>
    <property type="molecule type" value="Genomic_DNA"/>
</dbReference>
<dbReference type="Gene3D" id="3.30.420.10">
    <property type="entry name" value="Ribonuclease H-like superfamily/Ribonuclease H"/>
    <property type="match status" value="1"/>
</dbReference>
<organism evidence="1 2">
    <name type="scientific">Araneus ventricosus</name>
    <name type="common">Orbweaver spider</name>
    <name type="synonym">Epeira ventricosa</name>
    <dbReference type="NCBI Taxonomy" id="182803"/>
    <lineage>
        <taxon>Eukaryota</taxon>
        <taxon>Metazoa</taxon>
        <taxon>Ecdysozoa</taxon>
        <taxon>Arthropoda</taxon>
        <taxon>Chelicerata</taxon>
        <taxon>Arachnida</taxon>
        <taxon>Araneae</taxon>
        <taxon>Araneomorphae</taxon>
        <taxon>Entelegynae</taxon>
        <taxon>Araneoidea</taxon>
        <taxon>Araneidae</taxon>
        <taxon>Araneus</taxon>
    </lineage>
</organism>
<evidence type="ECO:0000313" key="1">
    <source>
        <dbReference type="EMBL" id="GBM51061.1"/>
    </source>
</evidence>